<proteinExistence type="predicted"/>
<organism evidence="14 15">
    <name type="scientific">Roseomonas haemaphysalidis</name>
    <dbReference type="NCBI Taxonomy" id="2768162"/>
    <lineage>
        <taxon>Bacteria</taxon>
        <taxon>Pseudomonadati</taxon>
        <taxon>Pseudomonadota</taxon>
        <taxon>Alphaproteobacteria</taxon>
        <taxon>Acetobacterales</taxon>
        <taxon>Roseomonadaceae</taxon>
        <taxon>Roseomonas</taxon>
    </lineage>
</organism>
<dbReference type="Gene3D" id="3.40.190.10">
    <property type="entry name" value="Periplasmic binding protein-like II"/>
    <property type="match status" value="2"/>
</dbReference>
<sequence>MRKAWALLALLGWLCGLAPAIAQVSLPADLTQRELVIGTRVAPPFSMKNAEGAWEGISIDLWRHLAERLGVRYRFEERDTVQALLDAVTTGQVDAAAAALTVTAARRQVMDFTQPFFATGLGVAVGRGGATAWLPVLRTFLSFGFLQGVLTLLGIALLVGTLIWLFERKHHEAYGGPPLRGFIAGAWWSAVAMTQAGAAQDGPRTLPGRILAVIWMVASVVTIAVFIAGITSALTTQRLQGVVRNVGDLRSIRVGAVSGSSTVDFLNAQTVGFESYGLPAQGLRALKAGRIDAFVYDRPLLAWTIQQDFPELEVLPITLDSQNYAIALPQDHPMRVALDVTLLDTLRSEWWTRTRLRYLGNDAAN</sequence>
<accession>A0ABS3KMX5</accession>
<evidence type="ECO:0000256" key="10">
    <source>
        <dbReference type="SAM" id="Phobius"/>
    </source>
</evidence>
<dbReference type="InterPro" id="IPR001638">
    <property type="entry name" value="Solute-binding_3/MltF_N"/>
</dbReference>
<evidence type="ECO:0000256" key="3">
    <source>
        <dbReference type="ARBA" id="ARBA00022692"/>
    </source>
</evidence>
<name>A0ABS3KMX5_9PROT</name>
<dbReference type="Proteomes" id="UP001518989">
    <property type="component" value="Unassembled WGS sequence"/>
</dbReference>
<keyword evidence="9" id="KW-0407">Ion channel</keyword>
<feature type="domain" description="Ionotropic glutamate receptor C-terminal" evidence="13">
    <location>
        <begin position="34"/>
        <end position="353"/>
    </location>
</feature>
<keyword evidence="15" id="KW-1185">Reference proteome</keyword>
<protein>
    <submittedName>
        <fullName evidence="14">Transporter substrate-binding domain-containing protein</fullName>
    </submittedName>
</protein>
<dbReference type="SMART" id="SM00062">
    <property type="entry name" value="PBPb"/>
    <property type="match status" value="1"/>
</dbReference>
<evidence type="ECO:0000256" key="8">
    <source>
        <dbReference type="ARBA" id="ARBA00023180"/>
    </source>
</evidence>
<feature type="transmembrane region" description="Helical" evidence="10">
    <location>
        <begin position="178"/>
        <end position="198"/>
    </location>
</feature>
<evidence type="ECO:0000259" key="12">
    <source>
        <dbReference type="SMART" id="SM00062"/>
    </source>
</evidence>
<evidence type="ECO:0000256" key="9">
    <source>
        <dbReference type="ARBA" id="ARBA00023303"/>
    </source>
</evidence>
<evidence type="ECO:0000313" key="15">
    <source>
        <dbReference type="Proteomes" id="UP001518989"/>
    </source>
</evidence>
<dbReference type="PANTHER" id="PTHR18966">
    <property type="entry name" value="IONOTROPIC GLUTAMATE RECEPTOR"/>
    <property type="match status" value="1"/>
</dbReference>
<keyword evidence="6 10" id="KW-0472">Membrane</keyword>
<evidence type="ECO:0000256" key="11">
    <source>
        <dbReference type="SAM" id="SignalP"/>
    </source>
</evidence>
<reference evidence="14 15" key="1">
    <citation type="submission" date="2020-09" db="EMBL/GenBank/DDBJ databases">
        <title>Roseomonas.</title>
        <authorList>
            <person name="Zhu W."/>
        </authorList>
    </citation>
    <scope>NUCLEOTIDE SEQUENCE [LARGE SCALE GENOMIC DNA]</scope>
    <source>
        <strain evidence="14 15">573</strain>
    </source>
</reference>
<evidence type="ECO:0000256" key="7">
    <source>
        <dbReference type="ARBA" id="ARBA00023170"/>
    </source>
</evidence>
<evidence type="ECO:0000256" key="2">
    <source>
        <dbReference type="ARBA" id="ARBA00022448"/>
    </source>
</evidence>
<evidence type="ECO:0000259" key="13">
    <source>
        <dbReference type="SMART" id="SM00079"/>
    </source>
</evidence>
<dbReference type="EMBL" id="JACTNG010000003">
    <property type="protein sequence ID" value="MBO1078806.1"/>
    <property type="molecule type" value="Genomic_DNA"/>
</dbReference>
<keyword evidence="7" id="KW-0675">Receptor</keyword>
<feature type="signal peptide" evidence="11">
    <location>
        <begin position="1"/>
        <end position="22"/>
    </location>
</feature>
<dbReference type="InterPro" id="IPR001320">
    <property type="entry name" value="Iontro_rcpt_C"/>
</dbReference>
<feature type="transmembrane region" description="Helical" evidence="10">
    <location>
        <begin position="143"/>
        <end position="166"/>
    </location>
</feature>
<keyword evidence="3 10" id="KW-0812">Transmembrane</keyword>
<dbReference type="Gene3D" id="1.10.287.70">
    <property type="match status" value="1"/>
</dbReference>
<feature type="domain" description="Solute-binding protein family 3/N-terminal" evidence="12">
    <location>
        <begin position="34"/>
        <end position="362"/>
    </location>
</feature>
<dbReference type="SMART" id="SM00079">
    <property type="entry name" value="PBPe"/>
    <property type="match status" value="1"/>
</dbReference>
<evidence type="ECO:0000256" key="5">
    <source>
        <dbReference type="ARBA" id="ARBA00023065"/>
    </source>
</evidence>
<keyword evidence="11" id="KW-0732">Signal</keyword>
<gene>
    <name evidence="14" type="ORF">IAI61_07180</name>
</gene>
<keyword evidence="5" id="KW-0406">Ion transport</keyword>
<dbReference type="Pfam" id="PF00497">
    <property type="entry name" value="SBP_bac_3"/>
    <property type="match status" value="1"/>
</dbReference>
<comment type="caution">
    <text evidence="14">The sequence shown here is derived from an EMBL/GenBank/DDBJ whole genome shotgun (WGS) entry which is preliminary data.</text>
</comment>
<comment type="subcellular location">
    <subcellularLocation>
        <location evidence="1">Membrane</location>
        <topology evidence="1">Multi-pass membrane protein</topology>
    </subcellularLocation>
</comment>
<evidence type="ECO:0000256" key="1">
    <source>
        <dbReference type="ARBA" id="ARBA00004141"/>
    </source>
</evidence>
<dbReference type="InterPro" id="IPR015683">
    <property type="entry name" value="Ionotropic_Glu_rcpt"/>
</dbReference>
<dbReference type="SUPFAM" id="SSF81324">
    <property type="entry name" value="Voltage-gated potassium channels"/>
    <property type="match status" value="1"/>
</dbReference>
<keyword evidence="2" id="KW-0813">Transport</keyword>
<feature type="chain" id="PRO_5047368353" evidence="11">
    <location>
        <begin position="23"/>
        <end position="365"/>
    </location>
</feature>
<feature type="transmembrane region" description="Helical" evidence="10">
    <location>
        <begin position="210"/>
        <end position="234"/>
    </location>
</feature>
<dbReference type="SUPFAM" id="SSF53850">
    <property type="entry name" value="Periplasmic binding protein-like II"/>
    <property type="match status" value="1"/>
</dbReference>
<evidence type="ECO:0000256" key="4">
    <source>
        <dbReference type="ARBA" id="ARBA00022989"/>
    </source>
</evidence>
<evidence type="ECO:0000313" key="14">
    <source>
        <dbReference type="EMBL" id="MBO1078806.1"/>
    </source>
</evidence>
<evidence type="ECO:0000256" key="6">
    <source>
        <dbReference type="ARBA" id="ARBA00023136"/>
    </source>
</evidence>
<dbReference type="RefSeq" id="WP_207416241.1">
    <property type="nucleotide sequence ID" value="NZ_CP061177.1"/>
</dbReference>
<keyword evidence="4 10" id="KW-1133">Transmembrane helix</keyword>
<keyword evidence="8" id="KW-0325">Glycoprotein</keyword>